<proteinExistence type="predicted"/>
<dbReference type="InterPro" id="IPR011049">
    <property type="entry name" value="Serralysin-like_metalloprot_C"/>
</dbReference>
<protein>
    <recommendedName>
        <fullName evidence="5">Glycoside hydrolase family 5 domain-containing protein</fullName>
    </recommendedName>
</protein>
<comment type="caution">
    <text evidence="6">The sequence shown here is derived from an EMBL/GenBank/DDBJ whole genome shotgun (WGS) entry which is preliminary data.</text>
</comment>
<dbReference type="PRINTS" id="PR00313">
    <property type="entry name" value="CABNDNGRPT"/>
</dbReference>
<evidence type="ECO:0000256" key="1">
    <source>
        <dbReference type="ARBA" id="ARBA00004613"/>
    </source>
</evidence>
<dbReference type="PANTHER" id="PTHR38340:SF1">
    <property type="entry name" value="S-LAYER PROTEIN"/>
    <property type="match status" value="1"/>
</dbReference>
<evidence type="ECO:0000259" key="5">
    <source>
        <dbReference type="Pfam" id="PF00150"/>
    </source>
</evidence>
<organism evidence="6 7">
    <name type="scientific">Micavibrio aeruginosavorus</name>
    <dbReference type="NCBI Taxonomy" id="349221"/>
    <lineage>
        <taxon>Bacteria</taxon>
        <taxon>Pseudomonadati</taxon>
        <taxon>Bdellovibrionota</taxon>
        <taxon>Bdellovibrionia</taxon>
        <taxon>Bdellovibrionales</taxon>
        <taxon>Pseudobdellovibrionaceae</taxon>
        <taxon>Micavibrio</taxon>
    </lineage>
</organism>
<dbReference type="Proteomes" id="UP000249417">
    <property type="component" value="Unassembled WGS sequence"/>
</dbReference>
<evidence type="ECO:0000313" key="7">
    <source>
        <dbReference type="Proteomes" id="UP000249417"/>
    </source>
</evidence>
<dbReference type="PANTHER" id="PTHR38340">
    <property type="entry name" value="S-LAYER PROTEIN"/>
    <property type="match status" value="1"/>
</dbReference>
<evidence type="ECO:0000256" key="4">
    <source>
        <dbReference type="ARBA" id="ARBA00023295"/>
    </source>
</evidence>
<keyword evidence="2" id="KW-0964">Secreted</keyword>
<sequence>MFGVNLSGAEFGSGVGTYGWTYIYPSASTIQYYADQGIDSIRLPFKWERIQSEPFGELNQAEVARIKTFLDNAQAAGMKVVLDVHNFGSYNGNSLGTEKLPTTALGDLWAKIAAEFKDHPAVEGYGLMNEPVGLPTKETWPTAAQEAIDAIREVDSDTAIYVMGYGYGAAQNWLKDNDGLKNLVDSGNNLVFEAHQYFDRYTSGWYAGTYDSEGAYADVGVDRLQPFIKWLEDNNLKGYIGEYSVPDNDPRWLTVMDNFLAELAEHNIPSAYYGAGPWWGNYPMSLEPDGGIEAVQLTLLKQHIALYNNSLAEQEEETEQSPVAEEPVIIAIPENMMMGTLRAETLEGLQGHINIIRGEAGNDKISGQEMNDEIYGGAGNDLLYGNDGDDALYGENDNDRLYGGAGIDLLDGGAGNDYLYGGQDSDTLSGGLGNDVLYGDEGADTLDGGSGNDILYGGDDADSLSGGDGVDKLYGEAGNDTIDGGTGNDYLYGGDGEDILTGGAGNDYLYGQNGNDYLEGNDGNDVLDGGDGDDFLAGGIGNDTLRGGYGTDRLEGGIGDDRLYGGAGNDYLLGADGRDLLYGDADDDQLDGGAGNDVLYGGTGNDVLLGGDDIDKLYGEDGDDALDGGNGNDYLYGGNGNDIVLGGDGNDYLYGQNGDDQMDGAAGNDSLDGGYGDDTIYGGTGLDTIRGNYGNDTIYGGDDNDRLYGGDGDDIIYGDDGNDYM</sequence>
<dbReference type="Gene3D" id="3.20.20.80">
    <property type="entry name" value="Glycosidases"/>
    <property type="match status" value="1"/>
</dbReference>
<dbReference type="GO" id="GO:0005509">
    <property type="term" value="F:calcium ion binding"/>
    <property type="evidence" value="ECO:0007669"/>
    <property type="project" value="InterPro"/>
</dbReference>
<dbReference type="InterPro" id="IPR050557">
    <property type="entry name" value="RTX_toxin/Mannuronan_C5-epim"/>
</dbReference>
<dbReference type="PROSITE" id="PS00330">
    <property type="entry name" value="HEMOLYSIN_CALCIUM"/>
    <property type="match status" value="6"/>
</dbReference>
<dbReference type="EMBL" id="QFQB01000098">
    <property type="protein sequence ID" value="PZQ44336.1"/>
    <property type="molecule type" value="Genomic_DNA"/>
</dbReference>
<dbReference type="SUPFAM" id="SSF51120">
    <property type="entry name" value="beta-Roll"/>
    <property type="match status" value="3"/>
</dbReference>
<comment type="subcellular location">
    <subcellularLocation>
        <location evidence="1">Secreted</location>
    </subcellularLocation>
</comment>
<feature type="domain" description="Glycoside hydrolase family 5" evidence="5">
    <location>
        <begin position="8"/>
        <end position="273"/>
    </location>
</feature>
<accession>A0A2W5MSZ6</accession>
<dbReference type="AlphaFoldDB" id="A0A2W5MSZ6"/>
<dbReference type="InterPro" id="IPR018511">
    <property type="entry name" value="Hemolysin-typ_Ca-bd_CS"/>
</dbReference>
<dbReference type="GO" id="GO:0004553">
    <property type="term" value="F:hydrolase activity, hydrolyzing O-glycosyl compounds"/>
    <property type="evidence" value="ECO:0007669"/>
    <property type="project" value="InterPro"/>
</dbReference>
<evidence type="ECO:0000256" key="3">
    <source>
        <dbReference type="ARBA" id="ARBA00022801"/>
    </source>
</evidence>
<feature type="non-terminal residue" evidence="6">
    <location>
        <position position="725"/>
    </location>
</feature>
<dbReference type="Pfam" id="PF00353">
    <property type="entry name" value="HemolysinCabind"/>
    <property type="match status" value="9"/>
</dbReference>
<evidence type="ECO:0000256" key="2">
    <source>
        <dbReference type="ARBA" id="ARBA00022525"/>
    </source>
</evidence>
<gene>
    <name evidence="6" type="ORF">DI551_10335</name>
</gene>
<keyword evidence="3" id="KW-0378">Hydrolase</keyword>
<reference evidence="6 7" key="1">
    <citation type="submission" date="2017-08" db="EMBL/GenBank/DDBJ databases">
        <title>Infants hospitalized years apart are colonized by the same room-sourced microbial strains.</title>
        <authorList>
            <person name="Brooks B."/>
            <person name="Olm M.R."/>
            <person name="Firek B.A."/>
            <person name="Baker R."/>
            <person name="Thomas B.C."/>
            <person name="Morowitz M.J."/>
            <person name="Banfield J.F."/>
        </authorList>
    </citation>
    <scope>NUCLEOTIDE SEQUENCE [LARGE SCALE GENOMIC DNA]</scope>
    <source>
        <strain evidence="6">S2_005_002_R2_29</strain>
    </source>
</reference>
<name>A0A2W5MSZ6_9BACT</name>
<dbReference type="InterPro" id="IPR001547">
    <property type="entry name" value="Glyco_hydro_5"/>
</dbReference>
<dbReference type="InterPro" id="IPR017853">
    <property type="entry name" value="GH"/>
</dbReference>
<dbReference type="SUPFAM" id="SSF51445">
    <property type="entry name" value="(Trans)glycosidases"/>
    <property type="match status" value="1"/>
</dbReference>
<dbReference type="InterPro" id="IPR001343">
    <property type="entry name" value="Hemolysn_Ca-bd"/>
</dbReference>
<dbReference type="GO" id="GO:0005576">
    <property type="term" value="C:extracellular region"/>
    <property type="evidence" value="ECO:0007669"/>
    <property type="project" value="UniProtKB-SubCell"/>
</dbReference>
<keyword evidence="4" id="KW-0326">Glycosidase</keyword>
<dbReference type="Pfam" id="PF00150">
    <property type="entry name" value="Cellulase"/>
    <property type="match status" value="1"/>
</dbReference>
<dbReference type="Gene3D" id="2.150.10.10">
    <property type="entry name" value="Serralysin-like metalloprotease, C-terminal"/>
    <property type="match status" value="5"/>
</dbReference>
<evidence type="ECO:0000313" key="6">
    <source>
        <dbReference type="EMBL" id="PZQ44336.1"/>
    </source>
</evidence>
<dbReference type="GO" id="GO:0000272">
    <property type="term" value="P:polysaccharide catabolic process"/>
    <property type="evidence" value="ECO:0007669"/>
    <property type="project" value="InterPro"/>
</dbReference>